<dbReference type="Gene3D" id="1.10.1660.10">
    <property type="match status" value="1"/>
</dbReference>
<proteinExistence type="predicted"/>
<dbReference type="EMBL" id="FOLG01000008">
    <property type="protein sequence ID" value="SFC72889.1"/>
    <property type="molecule type" value="Genomic_DNA"/>
</dbReference>
<name>A0A1I1LIN2_9RHOB</name>
<accession>A0A1I1LIN2</accession>
<reference evidence="1 2" key="1">
    <citation type="submission" date="2016-10" db="EMBL/GenBank/DDBJ databases">
        <authorList>
            <person name="de Groot N.N."/>
        </authorList>
    </citation>
    <scope>NUCLEOTIDE SEQUENCE [LARGE SCALE GENOMIC DNA]</scope>
    <source>
        <strain evidence="1 2">DSM 19548</strain>
    </source>
</reference>
<evidence type="ECO:0000313" key="2">
    <source>
        <dbReference type="Proteomes" id="UP000198728"/>
    </source>
</evidence>
<sequence>MMMEYTEEQVLAEVPQLDRAMLVRFVAAEVVIPVQAPTRATPIFREIDVARLRLACELGDCLELQEDALAVVMGLIDQVHALRADLHAVLSLVDAGPDALRREVQSILYQRHGVAEPDEQ</sequence>
<dbReference type="AlphaFoldDB" id="A0A1I1LIN2"/>
<dbReference type="STRING" id="441112.SAMN04488094_108143"/>
<dbReference type="RefSeq" id="WP_093361333.1">
    <property type="nucleotide sequence ID" value="NZ_FOLG01000008.1"/>
</dbReference>
<evidence type="ECO:0000313" key="1">
    <source>
        <dbReference type="EMBL" id="SFC72889.1"/>
    </source>
</evidence>
<dbReference type="OrthoDB" id="9800876at2"/>
<protein>
    <submittedName>
        <fullName evidence="1">Chaperone modulatory protein CbpM</fullName>
    </submittedName>
</protein>
<dbReference type="Proteomes" id="UP000198728">
    <property type="component" value="Unassembled WGS sequence"/>
</dbReference>
<gene>
    <name evidence="1" type="ORF">SAMN04488094_108143</name>
</gene>
<organism evidence="1 2">
    <name type="scientific">Tropicimonas isoalkanivorans</name>
    <dbReference type="NCBI Taxonomy" id="441112"/>
    <lineage>
        <taxon>Bacteria</taxon>
        <taxon>Pseudomonadati</taxon>
        <taxon>Pseudomonadota</taxon>
        <taxon>Alphaproteobacteria</taxon>
        <taxon>Rhodobacterales</taxon>
        <taxon>Roseobacteraceae</taxon>
        <taxon>Tropicimonas</taxon>
    </lineage>
</organism>
<keyword evidence="2" id="KW-1185">Reference proteome</keyword>